<dbReference type="Gene3D" id="3.40.50.80">
    <property type="entry name" value="Nucleotide-binding domain of ferredoxin-NADP reductase (FNR) module"/>
    <property type="match status" value="1"/>
</dbReference>
<dbReference type="Pfam" id="PF00970">
    <property type="entry name" value="FAD_binding_6"/>
    <property type="match status" value="1"/>
</dbReference>
<feature type="domain" description="FAD-binding FR-type" evidence="1">
    <location>
        <begin position="1"/>
        <end position="101"/>
    </location>
</feature>
<name>A0A5C6LPP7_9BACT</name>
<dbReference type="Pfam" id="PF00175">
    <property type="entry name" value="NAD_binding_1"/>
    <property type="match status" value="1"/>
</dbReference>
<dbReference type="InterPro" id="IPR008333">
    <property type="entry name" value="Cbr1-like_FAD-bd_dom"/>
</dbReference>
<reference evidence="2 3" key="1">
    <citation type="submission" date="2019-08" db="EMBL/GenBank/DDBJ databases">
        <title>Whole genome sequencing of chitin degrading bacteria Chitinophaga pinensis YS16.</title>
        <authorList>
            <person name="Singh R.P."/>
            <person name="Manchanda G."/>
            <person name="Maurya I.K."/>
            <person name="Joshi N.K."/>
            <person name="Srivastava A.K."/>
        </authorList>
    </citation>
    <scope>NUCLEOTIDE SEQUENCE [LARGE SCALE GENOMIC DNA]</scope>
    <source>
        <strain evidence="2 3">YS-16</strain>
    </source>
</reference>
<dbReference type="InterPro" id="IPR017938">
    <property type="entry name" value="Riboflavin_synthase-like_b-brl"/>
</dbReference>
<sequence>MEAIVKILSADYVTHDVRRFRLEKPADYTFTPGQATELSINIEGWKDKRNPFTFTALTDAPYLEFTIKIYPEHQGVTHQLSLLNPGDELILRESWGAIEYKGPGYFIAGGAGITPFIAIFRQLHTEGKARDNKLFFSNKTDEDIILAEELKTILGDNAHFTVTRQQDSRHDQRRVDSDFLKAEIDDFSKHFYICGPDPMVLELTATLEQLGAQTDALVFEK</sequence>
<dbReference type="EMBL" id="VOHS01000051">
    <property type="protein sequence ID" value="TWV93961.1"/>
    <property type="molecule type" value="Genomic_DNA"/>
</dbReference>
<organism evidence="2 3">
    <name type="scientific">Chitinophaga pinensis</name>
    <dbReference type="NCBI Taxonomy" id="79329"/>
    <lineage>
        <taxon>Bacteria</taxon>
        <taxon>Pseudomonadati</taxon>
        <taxon>Bacteroidota</taxon>
        <taxon>Chitinophagia</taxon>
        <taxon>Chitinophagales</taxon>
        <taxon>Chitinophagaceae</taxon>
        <taxon>Chitinophaga</taxon>
    </lineage>
</organism>
<dbReference type="InterPro" id="IPR039261">
    <property type="entry name" value="FNR_nucleotide-bd"/>
</dbReference>
<dbReference type="GO" id="GO:0016491">
    <property type="term" value="F:oxidoreductase activity"/>
    <property type="evidence" value="ECO:0007669"/>
    <property type="project" value="InterPro"/>
</dbReference>
<dbReference type="AlphaFoldDB" id="A0A5C6LPP7"/>
<dbReference type="InterPro" id="IPR017927">
    <property type="entry name" value="FAD-bd_FR_type"/>
</dbReference>
<dbReference type="SUPFAM" id="SSF52343">
    <property type="entry name" value="Ferredoxin reductase-like, C-terminal NADP-linked domain"/>
    <property type="match status" value="1"/>
</dbReference>
<evidence type="ECO:0000313" key="2">
    <source>
        <dbReference type="EMBL" id="TWV93961.1"/>
    </source>
</evidence>
<dbReference type="PANTHER" id="PTHR47354:SF5">
    <property type="entry name" value="PROTEIN RFBI"/>
    <property type="match status" value="1"/>
</dbReference>
<accession>A0A5C6LPP7</accession>
<dbReference type="RefSeq" id="WP_146307878.1">
    <property type="nucleotide sequence ID" value="NZ_VOHS01000051.1"/>
</dbReference>
<gene>
    <name evidence="2" type="ORF">FEF09_26380</name>
</gene>
<protein>
    <submittedName>
        <fullName evidence="2">Flavodoxin reductase</fullName>
    </submittedName>
</protein>
<comment type="caution">
    <text evidence="2">The sequence shown here is derived from an EMBL/GenBank/DDBJ whole genome shotgun (WGS) entry which is preliminary data.</text>
</comment>
<dbReference type="SUPFAM" id="SSF63380">
    <property type="entry name" value="Riboflavin synthase domain-like"/>
    <property type="match status" value="1"/>
</dbReference>
<dbReference type="PANTHER" id="PTHR47354">
    <property type="entry name" value="NADH OXIDOREDUCTASE HCR"/>
    <property type="match status" value="1"/>
</dbReference>
<proteinExistence type="predicted"/>
<dbReference type="OrthoDB" id="9789468at2"/>
<dbReference type="PRINTS" id="PR00410">
    <property type="entry name" value="PHEHYDRXLASE"/>
</dbReference>
<evidence type="ECO:0000313" key="3">
    <source>
        <dbReference type="Proteomes" id="UP000318815"/>
    </source>
</evidence>
<dbReference type="InterPro" id="IPR001433">
    <property type="entry name" value="OxRdtase_FAD/NAD-bd"/>
</dbReference>
<evidence type="ECO:0000259" key="1">
    <source>
        <dbReference type="PROSITE" id="PS51384"/>
    </source>
</evidence>
<keyword evidence="3" id="KW-1185">Reference proteome</keyword>
<dbReference type="Gene3D" id="2.40.30.10">
    <property type="entry name" value="Translation factors"/>
    <property type="match status" value="1"/>
</dbReference>
<dbReference type="PROSITE" id="PS51384">
    <property type="entry name" value="FAD_FR"/>
    <property type="match status" value="1"/>
</dbReference>
<dbReference type="Proteomes" id="UP000318815">
    <property type="component" value="Unassembled WGS sequence"/>
</dbReference>
<dbReference type="InterPro" id="IPR050415">
    <property type="entry name" value="MRET"/>
</dbReference>